<dbReference type="InterPro" id="IPR013320">
    <property type="entry name" value="ConA-like_dom_sf"/>
</dbReference>
<evidence type="ECO:0000259" key="2">
    <source>
        <dbReference type="SMART" id="SM00210"/>
    </source>
</evidence>
<dbReference type="Proteomes" id="UP000092462">
    <property type="component" value="Unassembled WGS sequence"/>
</dbReference>
<evidence type="ECO:0000313" key="4">
    <source>
        <dbReference type="Proteomes" id="UP000092462"/>
    </source>
</evidence>
<keyword evidence="4" id="KW-1185">Reference proteome</keyword>
<dbReference type="AlphaFoldDB" id="A0A1B0DJK2"/>
<evidence type="ECO:0000313" key="3">
    <source>
        <dbReference type="EnsemblMetazoa" id="PPAI008426-PA"/>
    </source>
</evidence>
<evidence type="ECO:0000256" key="1">
    <source>
        <dbReference type="ARBA" id="ARBA00022737"/>
    </source>
</evidence>
<dbReference type="EnsemblMetazoa" id="PPAI008426-RA">
    <property type="protein sequence ID" value="PPAI008426-PA"/>
    <property type="gene ID" value="PPAI008426"/>
</dbReference>
<reference evidence="3" key="1">
    <citation type="submission" date="2022-08" db="UniProtKB">
        <authorList>
            <consortium name="EnsemblMetazoa"/>
        </authorList>
    </citation>
    <scope>IDENTIFICATION</scope>
    <source>
        <strain evidence="3">Israel</strain>
    </source>
</reference>
<dbReference type="EMBL" id="AJVK01065413">
    <property type="status" value="NOT_ANNOTATED_CDS"/>
    <property type="molecule type" value="Genomic_DNA"/>
</dbReference>
<dbReference type="InterPro" id="IPR048287">
    <property type="entry name" value="TSPN-like_N"/>
</dbReference>
<name>A0A1B0DJK2_PHLPP</name>
<dbReference type="Gene3D" id="2.60.120.200">
    <property type="match status" value="1"/>
</dbReference>
<dbReference type="SUPFAM" id="SSF49899">
    <property type="entry name" value="Concanavalin A-like lectins/glucanases"/>
    <property type="match status" value="1"/>
</dbReference>
<sequence>MVVSTLGERGIITQLIIIPLLLGQETAIRGDAADSEPRDPFLEYNLLDAVALPNDGVAFITDNDNFPVLNIQKEADIKTPYRLILPERLNDFLINGLIRLESLSGGYIFSVVNPLETIVQLGVHLSPVLNEFMNITLYYTDPSYDSSRELYAFEIPYTKEWFNFAFKVLHDTLVFYLDCDEFSTVKIKRQPTAMTFDSASTLFVGQAGPKLRGNIEGSFQFLKIYGNPVSHLMRSCIKPDF</sequence>
<feature type="domain" description="Thrombospondin-like N-terminal" evidence="2">
    <location>
        <begin position="40"/>
        <end position="228"/>
    </location>
</feature>
<accession>A0A1B0DJK2</accession>
<dbReference type="VEuPathDB" id="VectorBase:PPAI008426"/>
<protein>
    <recommendedName>
        <fullName evidence="2">Thrombospondin-like N-terminal domain-containing protein</fullName>
    </recommendedName>
</protein>
<dbReference type="VEuPathDB" id="VectorBase:PPAPM1_011589"/>
<proteinExistence type="predicted"/>
<keyword evidence="1" id="KW-0677">Repeat</keyword>
<organism evidence="3 4">
    <name type="scientific">Phlebotomus papatasi</name>
    <name type="common">Sandfly</name>
    <dbReference type="NCBI Taxonomy" id="29031"/>
    <lineage>
        <taxon>Eukaryota</taxon>
        <taxon>Metazoa</taxon>
        <taxon>Ecdysozoa</taxon>
        <taxon>Arthropoda</taxon>
        <taxon>Hexapoda</taxon>
        <taxon>Insecta</taxon>
        <taxon>Pterygota</taxon>
        <taxon>Neoptera</taxon>
        <taxon>Endopterygota</taxon>
        <taxon>Diptera</taxon>
        <taxon>Nematocera</taxon>
        <taxon>Psychodoidea</taxon>
        <taxon>Psychodidae</taxon>
        <taxon>Phlebotomus</taxon>
        <taxon>Phlebotomus</taxon>
    </lineage>
</organism>
<dbReference type="SMART" id="SM00210">
    <property type="entry name" value="TSPN"/>
    <property type="match status" value="1"/>
</dbReference>